<reference evidence="4 5" key="1">
    <citation type="submission" date="2016-11" db="EMBL/GenBank/DDBJ databases">
        <authorList>
            <person name="Varghese N."/>
            <person name="Submissions S."/>
        </authorList>
    </citation>
    <scope>NUCLEOTIDE SEQUENCE [LARGE SCALE GENOMIC DNA]</scope>
    <source>
        <strain evidence="4 5">VTM4R57</strain>
    </source>
</reference>
<proteinExistence type="predicted"/>
<keyword evidence="1" id="KW-0547">Nucleotide-binding</keyword>
<dbReference type="InterPro" id="IPR042099">
    <property type="entry name" value="ANL_N_sf"/>
</dbReference>
<dbReference type="CDD" id="cd05907">
    <property type="entry name" value="VL_LC_FACS_like"/>
    <property type="match status" value="1"/>
</dbReference>
<sequence length="612" mass="66244">MHEISEPYHHPRLSPEANITDFLERQATERPDHGLFAVPDAQDQWTDVSARDARERVRALAKGLIAAGIQPGETVGLLASTRLEWTLVDFAIWYAGAVTVPVYETSSVSQVSWIIEDSDVRAVVTGNEDLAKTVRDAVQREGLPELIGLWTMDPADGAPGSGLEALVALGADVTDEELETRRSSAGLADLATIIYTSGTTGRPKGCELTHENFAELVNQTLLSSLGDVVRQDTSTVLFIPLAHVFARFVSVLTVAAGTRCGHVSDIKRLSVSLQTFQPSFVLAVPRVFEKIYNAALLNAQSGGKEKIFRRGADVAIRWSRALDSGRMTAPLRLQRAFYSALVYRRIRTAMGGRLAYAVSGGGPLSTDLAHFFRGVGVTILEGYGLTETTAPITVGRPDRLKIGTVGHPLGGNQVRIAEDGEILTRGTSLMRGYHNRPEANEEAFEDGWFRTGDLGALDDDGFLTITGRKKELLVTAGGKNVAPAMLEDAIRSDALVSQVMVVGDGKPFIAAIVTLDTDTLPAWLAANGLPKDLDVAAAAREDAVRRHIQEAVDKANSLVSRAEGIREFRILDRDFSLEEGHVTPSLKMRRSAIMKDFAAQIADIYGEPAPQN</sequence>
<dbReference type="Proteomes" id="UP000184253">
    <property type="component" value="Unassembled WGS sequence"/>
</dbReference>
<protein>
    <submittedName>
        <fullName evidence="4">Long-chain acyl-CoA synthetase</fullName>
    </submittedName>
</protein>
<evidence type="ECO:0000256" key="2">
    <source>
        <dbReference type="ARBA" id="ARBA00022840"/>
    </source>
</evidence>
<accession>A0ABD7M743</accession>
<dbReference type="EMBL" id="FRCE01000004">
    <property type="protein sequence ID" value="SHL53158.1"/>
    <property type="molecule type" value="Genomic_DNA"/>
</dbReference>
<dbReference type="SUPFAM" id="SSF56801">
    <property type="entry name" value="Acetyl-CoA synthetase-like"/>
    <property type="match status" value="1"/>
</dbReference>
<dbReference type="Pfam" id="PF00501">
    <property type="entry name" value="AMP-binding"/>
    <property type="match status" value="1"/>
</dbReference>
<dbReference type="Gene3D" id="3.40.50.12780">
    <property type="entry name" value="N-terminal domain of ligase-like"/>
    <property type="match status" value="1"/>
</dbReference>
<dbReference type="InterPro" id="IPR020845">
    <property type="entry name" value="AMP-binding_CS"/>
</dbReference>
<dbReference type="RefSeq" id="WP_063189739.1">
    <property type="nucleotide sequence ID" value="NZ_FRCE01000004.1"/>
</dbReference>
<evidence type="ECO:0000313" key="4">
    <source>
        <dbReference type="EMBL" id="SHL53158.1"/>
    </source>
</evidence>
<keyword evidence="2" id="KW-0067">ATP-binding</keyword>
<evidence type="ECO:0000259" key="3">
    <source>
        <dbReference type="Pfam" id="PF00501"/>
    </source>
</evidence>
<comment type="caution">
    <text evidence="4">The sequence shown here is derived from an EMBL/GenBank/DDBJ whole genome shotgun (WGS) entry which is preliminary data.</text>
</comment>
<dbReference type="InterPro" id="IPR000873">
    <property type="entry name" value="AMP-dep_synth/lig_dom"/>
</dbReference>
<dbReference type="PANTHER" id="PTHR43272:SF33">
    <property type="entry name" value="AMP-BINDING DOMAIN-CONTAINING PROTEIN-RELATED"/>
    <property type="match status" value="1"/>
</dbReference>
<name>A0ABD7M743_MICLU</name>
<gene>
    <name evidence="4" type="ORF">SAMN04487849_104168</name>
</gene>
<evidence type="ECO:0000313" key="5">
    <source>
        <dbReference type="Proteomes" id="UP000184253"/>
    </source>
</evidence>
<feature type="domain" description="AMP-dependent synthetase/ligase" evidence="3">
    <location>
        <begin position="23"/>
        <end position="434"/>
    </location>
</feature>
<dbReference type="PROSITE" id="PS00455">
    <property type="entry name" value="AMP_BINDING"/>
    <property type="match status" value="1"/>
</dbReference>
<dbReference type="AlphaFoldDB" id="A0ABD7M743"/>
<organism evidence="4 5">
    <name type="scientific">Micrococcus luteus</name>
    <name type="common">Micrococcus lysodeikticus</name>
    <dbReference type="NCBI Taxonomy" id="1270"/>
    <lineage>
        <taxon>Bacteria</taxon>
        <taxon>Bacillati</taxon>
        <taxon>Actinomycetota</taxon>
        <taxon>Actinomycetes</taxon>
        <taxon>Micrococcales</taxon>
        <taxon>Micrococcaceae</taxon>
        <taxon>Micrococcus</taxon>
    </lineage>
</organism>
<evidence type="ECO:0000256" key="1">
    <source>
        <dbReference type="ARBA" id="ARBA00022741"/>
    </source>
</evidence>
<dbReference type="GO" id="GO:0005524">
    <property type="term" value="F:ATP binding"/>
    <property type="evidence" value="ECO:0007669"/>
    <property type="project" value="UniProtKB-KW"/>
</dbReference>
<dbReference type="Pfam" id="PF23562">
    <property type="entry name" value="AMP-binding_C_3"/>
    <property type="match status" value="1"/>
</dbReference>
<dbReference type="PANTHER" id="PTHR43272">
    <property type="entry name" value="LONG-CHAIN-FATTY-ACID--COA LIGASE"/>
    <property type="match status" value="1"/>
</dbReference>